<evidence type="ECO:0000313" key="1">
    <source>
        <dbReference type="EMBL" id="SMF12044.1"/>
    </source>
</evidence>
<gene>
    <name evidence="1" type="ORF">SAMN06296036_105131</name>
</gene>
<proteinExistence type="predicted"/>
<dbReference type="STRING" id="1513793.SAMN06296036_105131"/>
<evidence type="ECO:0000313" key="2">
    <source>
        <dbReference type="Proteomes" id="UP000192907"/>
    </source>
</evidence>
<dbReference type="RefSeq" id="WP_132317439.1">
    <property type="nucleotide sequence ID" value="NZ_FWZT01000005.1"/>
</dbReference>
<sequence length="71" mass="7759">MDHGPLLIGTCSDIEVVGAITAAAYTPDETNPNSFCTGYELSVDHSWEFESLEQQLAVIAYLRTLPLNISE</sequence>
<dbReference type="AlphaFoldDB" id="A0A1Y6BIZ8"/>
<reference evidence="2" key="1">
    <citation type="submission" date="2017-04" db="EMBL/GenBank/DDBJ databases">
        <authorList>
            <person name="Varghese N."/>
            <person name="Submissions S."/>
        </authorList>
    </citation>
    <scope>NUCLEOTIDE SEQUENCE [LARGE SCALE GENOMIC DNA]</scope>
    <source>
        <strain evidence="2">RKEM611</strain>
    </source>
</reference>
<protein>
    <submittedName>
        <fullName evidence="1">Uncharacterized protein</fullName>
    </submittedName>
</protein>
<accession>A0A1Y6BIZ8</accession>
<dbReference type="EMBL" id="FWZT01000005">
    <property type="protein sequence ID" value="SMF12044.1"/>
    <property type="molecule type" value="Genomic_DNA"/>
</dbReference>
<dbReference type="Proteomes" id="UP000192907">
    <property type="component" value="Unassembled WGS sequence"/>
</dbReference>
<dbReference type="OrthoDB" id="9779283at2"/>
<organism evidence="1 2">
    <name type="scientific">Pseudobacteriovorax antillogorgiicola</name>
    <dbReference type="NCBI Taxonomy" id="1513793"/>
    <lineage>
        <taxon>Bacteria</taxon>
        <taxon>Pseudomonadati</taxon>
        <taxon>Bdellovibrionota</taxon>
        <taxon>Oligoflexia</taxon>
        <taxon>Oligoflexales</taxon>
        <taxon>Pseudobacteriovoracaceae</taxon>
        <taxon>Pseudobacteriovorax</taxon>
    </lineage>
</organism>
<name>A0A1Y6BIZ8_9BACT</name>
<keyword evidence="2" id="KW-1185">Reference proteome</keyword>